<evidence type="ECO:0000256" key="1">
    <source>
        <dbReference type="SAM" id="MobiDB-lite"/>
    </source>
</evidence>
<evidence type="ECO:0000313" key="3">
    <source>
        <dbReference type="Proteomes" id="UP000049023"/>
    </source>
</evidence>
<dbReference type="EMBL" id="CNFU01001738">
    <property type="protein sequence ID" value="CKT71218.1"/>
    <property type="molecule type" value="Genomic_DNA"/>
</dbReference>
<sequence>MVAAFALPLFGFRPFQLGDPATSGEQLRGGEILAKRVFGAFGFGPVDHVGDRVAHVHRDALPSEQPCSLEPPLAEYEPPVGGDADRLQQTPGPAAAARTSSSHSAV</sequence>
<proteinExistence type="predicted"/>
<feature type="region of interest" description="Disordered" evidence="1">
    <location>
        <begin position="62"/>
        <end position="106"/>
    </location>
</feature>
<feature type="compositionally biased region" description="Low complexity" evidence="1">
    <location>
        <begin position="94"/>
        <end position="106"/>
    </location>
</feature>
<name>A0A655AMG8_MYCTX</name>
<dbReference type="Proteomes" id="UP000049023">
    <property type="component" value="Unassembled WGS sequence"/>
</dbReference>
<evidence type="ECO:0000313" key="2">
    <source>
        <dbReference type="EMBL" id="CKT71218.1"/>
    </source>
</evidence>
<gene>
    <name evidence="2" type="ORF">ERS027661_04679</name>
</gene>
<reference evidence="2 3" key="1">
    <citation type="submission" date="2015-03" db="EMBL/GenBank/DDBJ databases">
        <authorList>
            <consortium name="Pathogen Informatics"/>
        </authorList>
    </citation>
    <scope>NUCLEOTIDE SEQUENCE [LARGE SCALE GENOMIC DNA]</scope>
    <source>
        <strain evidence="2 3">Bir 187</strain>
    </source>
</reference>
<dbReference type="AlphaFoldDB" id="A0A655AMG8"/>
<organism evidence="2 3">
    <name type="scientific">Mycobacterium tuberculosis</name>
    <dbReference type="NCBI Taxonomy" id="1773"/>
    <lineage>
        <taxon>Bacteria</taxon>
        <taxon>Bacillati</taxon>
        <taxon>Actinomycetota</taxon>
        <taxon>Actinomycetes</taxon>
        <taxon>Mycobacteriales</taxon>
        <taxon>Mycobacteriaceae</taxon>
        <taxon>Mycobacterium</taxon>
        <taxon>Mycobacterium tuberculosis complex</taxon>
    </lineage>
</organism>
<protein>
    <submittedName>
        <fullName evidence="2">Uncharacterized protein</fullName>
    </submittedName>
</protein>
<accession>A0A655AMG8</accession>